<protein>
    <submittedName>
        <fullName evidence="1">Uncharacterized protein</fullName>
    </submittedName>
</protein>
<evidence type="ECO:0000313" key="2">
    <source>
        <dbReference type="Proteomes" id="UP000314294"/>
    </source>
</evidence>
<gene>
    <name evidence="1" type="ORF">EYF80_018117</name>
</gene>
<name>A0A4Z2I2W5_9TELE</name>
<keyword evidence="2" id="KW-1185">Reference proteome</keyword>
<sequence>MVLSLNTVSQARLQPDGCRRSFYRRHKALKALKARTTATASVDSFQRLGYSFMMLWQDQLVPADTELQNLQSSRRGVKRKRGRSMGAKLAEALSRCCLCCLWAPTKPQGEEEGCYKP</sequence>
<dbReference type="EMBL" id="SRLO01000147">
    <property type="protein sequence ID" value="TNN71592.1"/>
    <property type="molecule type" value="Genomic_DNA"/>
</dbReference>
<comment type="caution">
    <text evidence="1">The sequence shown here is derived from an EMBL/GenBank/DDBJ whole genome shotgun (WGS) entry which is preliminary data.</text>
</comment>
<dbReference type="Proteomes" id="UP000314294">
    <property type="component" value="Unassembled WGS sequence"/>
</dbReference>
<accession>A0A4Z2I2W5</accession>
<proteinExistence type="predicted"/>
<evidence type="ECO:0000313" key="1">
    <source>
        <dbReference type="EMBL" id="TNN71592.1"/>
    </source>
</evidence>
<dbReference type="AlphaFoldDB" id="A0A4Z2I2W5"/>
<organism evidence="1 2">
    <name type="scientific">Liparis tanakae</name>
    <name type="common">Tanaka's snailfish</name>
    <dbReference type="NCBI Taxonomy" id="230148"/>
    <lineage>
        <taxon>Eukaryota</taxon>
        <taxon>Metazoa</taxon>
        <taxon>Chordata</taxon>
        <taxon>Craniata</taxon>
        <taxon>Vertebrata</taxon>
        <taxon>Euteleostomi</taxon>
        <taxon>Actinopterygii</taxon>
        <taxon>Neopterygii</taxon>
        <taxon>Teleostei</taxon>
        <taxon>Neoteleostei</taxon>
        <taxon>Acanthomorphata</taxon>
        <taxon>Eupercaria</taxon>
        <taxon>Perciformes</taxon>
        <taxon>Cottioidei</taxon>
        <taxon>Cottales</taxon>
        <taxon>Liparidae</taxon>
        <taxon>Liparis</taxon>
    </lineage>
</organism>
<reference evidence="1 2" key="1">
    <citation type="submission" date="2019-03" db="EMBL/GenBank/DDBJ databases">
        <title>First draft genome of Liparis tanakae, snailfish: a comprehensive survey of snailfish specific genes.</title>
        <authorList>
            <person name="Kim W."/>
            <person name="Song I."/>
            <person name="Jeong J.-H."/>
            <person name="Kim D."/>
            <person name="Kim S."/>
            <person name="Ryu S."/>
            <person name="Song J.Y."/>
            <person name="Lee S.K."/>
        </authorList>
    </citation>
    <scope>NUCLEOTIDE SEQUENCE [LARGE SCALE GENOMIC DNA]</scope>
    <source>
        <tissue evidence="1">Muscle</tissue>
    </source>
</reference>